<reference evidence="2" key="1">
    <citation type="journal article" date="2015" name="Nat. Genet.">
        <title>The genome and transcriptome of the zoonotic hookworm Ancylostoma ceylanicum identify infection-specific gene families.</title>
        <authorList>
            <person name="Schwarz E.M."/>
            <person name="Hu Y."/>
            <person name="Antoshechkin I."/>
            <person name="Miller M.M."/>
            <person name="Sternberg P.W."/>
            <person name="Aroian R.V."/>
        </authorList>
    </citation>
    <scope>NUCLEOTIDE SEQUENCE</scope>
    <source>
        <strain evidence="2">HY135</strain>
    </source>
</reference>
<gene>
    <name evidence="1" type="primary">Acey_s0071.g618</name>
    <name evidence="1" type="ORF">Y032_0071g618</name>
</gene>
<protein>
    <submittedName>
        <fullName evidence="1">Uncharacterized protein</fullName>
    </submittedName>
</protein>
<organism evidence="1 2">
    <name type="scientific">Ancylostoma ceylanicum</name>
    <dbReference type="NCBI Taxonomy" id="53326"/>
    <lineage>
        <taxon>Eukaryota</taxon>
        <taxon>Metazoa</taxon>
        <taxon>Ecdysozoa</taxon>
        <taxon>Nematoda</taxon>
        <taxon>Chromadorea</taxon>
        <taxon>Rhabditida</taxon>
        <taxon>Rhabditina</taxon>
        <taxon>Rhabditomorpha</taxon>
        <taxon>Strongyloidea</taxon>
        <taxon>Ancylostomatidae</taxon>
        <taxon>Ancylostomatinae</taxon>
        <taxon>Ancylostoma</taxon>
    </lineage>
</organism>
<keyword evidence="2" id="KW-1185">Reference proteome</keyword>
<comment type="caution">
    <text evidence="1">The sequence shown here is derived from an EMBL/GenBank/DDBJ whole genome shotgun (WGS) entry which is preliminary data.</text>
</comment>
<proteinExistence type="predicted"/>
<accession>A0A016TX59</accession>
<evidence type="ECO:0000313" key="1">
    <source>
        <dbReference type="EMBL" id="EYC07366.1"/>
    </source>
</evidence>
<name>A0A016TX59_9BILA</name>
<dbReference type="Proteomes" id="UP000024635">
    <property type="component" value="Unassembled WGS sequence"/>
</dbReference>
<dbReference type="EMBL" id="JARK01001407">
    <property type="protein sequence ID" value="EYC07366.1"/>
    <property type="molecule type" value="Genomic_DNA"/>
</dbReference>
<evidence type="ECO:0000313" key="2">
    <source>
        <dbReference type="Proteomes" id="UP000024635"/>
    </source>
</evidence>
<dbReference type="AlphaFoldDB" id="A0A016TX59"/>
<sequence>MLIRYPLSGIRYPVIFGLSVIRTVIRQLLELQSPYFGVAANYQTIEDVPRFRLYASADQIRRTLLAIANPSYFRGLLLEELLDLLSFLDYYLLHPLLHDALYVIFEKINEFNIVSVFEHYKLFPQSRSFLLEHFHKHSHLAAWWKNSAAAPLELLRDIWKKDKEIECLKAGIAQFGDFSTTDRVNRLTSLFAGPFRAPQSKSDTYYHWSDFHEEDVSQLLLGPKHCDNVELKDAVLAYIHGDVFSLTKDSRKYEPADVHAEKLDVIEKPGCEPALLKVLHVDPTKV</sequence>